<reference evidence="7" key="2">
    <citation type="submission" date="2025-08" db="UniProtKB">
        <authorList>
            <consortium name="Ensembl"/>
        </authorList>
    </citation>
    <scope>IDENTIFICATION</scope>
</reference>
<keyword evidence="4 5" id="KW-0472">Membrane</keyword>
<keyword evidence="8" id="KW-1185">Reference proteome</keyword>
<proteinExistence type="predicted"/>
<accession>H2YAB1</accession>
<reference evidence="7" key="3">
    <citation type="submission" date="2025-09" db="UniProtKB">
        <authorList>
            <consortium name="Ensembl"/>
        </authorList>
    </citation>
    <scope>IDENTIFICATION</scope>
</reference>
<dbReference type="PROSITE" id="PS50261">
    <property type="entry name" value="G_PROTEIN_RECEP_F2_4"/>
    <property type="match status" value="1"/>
</dbReference>
<dbReference type="Ensembl" id="ENSCSAVT00000002297.1">
    <property type="protein sequence ID" value="ENSCSAVP00000002259.1"/>
    <property type="gene ID" value="ENSCSAVG00000001322.1"/>
</dbReference>
<dbReference type="GO" id="GO:0004930">
    <property type="term" value="F:G protein-coupled receptor activity"/>
    <property type="evidence" value="ECO:0007669"/>
    <property type="project" value="InterPro"/>
</dbReference>
<name>H2YAB1_CIOSA</name>
<dbReference type="GO" id="GO:0007166">
    <property type="term" value="P:cell surface receptor signaling pathway"/>
    <property type="evidence" value="ECO:0007669"/>
    <property type="project" value="InterPro"/>
</dbReference>
<evidence type="ECO:0000256" key="1">
    <source>
        <dbReference type="ARBA" id="ARBA00004141"/>
    </source>
</evidence>
<dbReference type="PANTHER" id="PTHR45692:SF1">
    <property type="entry name" value="G-PROTEIN COUPLED RECEPTORS FAMILY 2 PROFILE 2 DOMAIN-CONTAINING PROTEIN"/>
    <property type="match status" value="1"/>
</dbReference>
<dbReference type="OMA" id="WMAVESY"/>
<dbReference type="GeneTree" id="ENSGT00890000139676"/>
<dbReference type="HOGENOM" id="CLU_1302164_0_0_1"/>
<feature type="domain" description="G-protein coupled receptors family 2 profile 2" evidence="6">
    <location>
        <begin position="1"/>
        <end position="212"/>
    </location>
</feature>
<dbReference type="Gene3D" id="1.20.1070.10">
    <property type="entry name" value="Rhodopsin 7-helix transmembrane proteins"/>
    <property type="match status" value="1"/>
</dbReference>
<dbReference type="GO" id="GO:0016020">
    <property type="term" value="C:membrane"/>
    <property type="evidence" value="ECO:0007669"/>
    <property type="project" value="UniProtKB-SubCell"/>
</dbReference>
<evidence type="ECO:0000256" key="3">
    <source>
        <dbReference type="ARBA" id="ARBA00022989"/>
    </source>
</evidence>
<dbReference type="eggNOG" id="KOG4193">
    <property type="taxonomic scope" value="Eukaryota"/>
</dbReference>
<dbReference type="AlphaFoldDB" id="H2YAB1"/>
<evidence type="ECO:0000313" key="7">
    <source>
        <dbReference type="Ensembl" id="ENSCSAVP00000002259.1"/>
    </source>
</evidence>
<keyword evidence="3 5" id="KW-1133">Transmembrane helix</keyword>
<evidence type="ECO:0000313" key="8">
    <source>
        <dbReference type="Proteomes" id="UP000007875"/>
    </source>
</evidence>
<dbReference type="InterPro" id="IPR017981">
    <property type="entry name" value="GPCR_2-like_7TM"/>
</dbReference>
<dbReference type="Proteomes" id="UP000007875">
    <property type="component" value="Unassembled WGS sequence"/>
</dbReference>
<evidence type="ECO:0000256" key="2">
    <source>
        <dbReference type="ARBA" id="ARBA00022692"/>
    </source>
</evidence>
<dbReference type="InParanoid" id="H2YAB1"/>
<protein>
    <recommendedName>
        <fullName evidence="6">G-protein coupled receptors family 2 profile 2 domain-containing protein</fullName>
    </recommendedName>
</protein>
<dbReference type="STRING" id="51511.ENSCSAVP00000002259"/>
<reference evidence="8" key="1">
    <citation type="submission" date="2003-08" db="EMBL/GenBank/DDBJ databases">
        <authorList>
            <person name="Birren B."/>
            <person name="Nusbaum C."/>
            <person name="Abebe A."/>
            <person name="Abouelleil A."/>
            <person name="Adekoya E."/>
            <person name="Ait-zahra M."/>
            <person name="Allen N."/>
            <person name="Allen T."/>
            <person name="An P."/>
            <person name="Anderson M."/>
            <person name="Anderson S."/>
            <person name="Arachchi H."/>
            <person name="Armbruster J."/>
            <person name="Bachantsang P."/>
            <person name="Baldwin J."/>
            <person name="Barry A."/>
            <person name="Bayul T."/>
            <person name="Blitshsteyn B."/>
            <person name="Bloom T."/>
            <person name="Blye J."/>
            <person name="Boguslavskiy L."/>
            <person name="Borowsky M."/>
            <person name="Boukhgalter B."/>
            <person name="Brunache A."/>
            <person name="Butler J."/>
            <person name="Calixte N."/>
            <person name="Calvo S."/>
            <person name="Camarata J."/>
            <person name="Campo K."/>
            <person name="Chang J."/>
            <person name="Cheshatsang Y."/>
            <person name="Citroen M."/>
            <person name="Collymore A."/>
            <person name="Considine T."/>
            <person name="Cook A."/>
            <person name="Cooke P."/>
            <person name="Corum B."/>
            <person name="Cuomo C."/>
            <person name="David R."/>
            <person name="Dawoe T."/>
            <person name="Degray S."/>
            <person name="Dodge S."/>
            <person name="Dooley K."/>
            <person name="Dorje P."/>
            <person name="Dorjee K."/>
            <person name="Dorris L."/>
            <person name="Duffey N."/>
            <person name="Dupes A."/>
            <person name="Elkins T."/>
            <person name="Engels R."/>
            <person name="Erickson J."/>
            <person name="Farina A."/>
            <person name="Faro S."/>
            <person name="Ferreira P."/>
            <person name="Fischer H."/>
            <person name="Fitzgerald M."/>
            <person name="Foley K."/>
            <person name="Gage D."/>
            <person name="Galagan J."/>
            <person name="Gearin G."/>
            <person name="Gnerre S."/>
            <person name="Gnirke A."/>
            <person name="Goyette A."/>
            <person name="Graham J."/>
            <person name="Grandbois E."/>
            <person name="Gyaltsen K."/>
            <person name="Hafez N."/>
            <person name="Hagopian D."/>
            <person name="Hagos B."/>
            <person name="Hall J."/>
            <person name="Hatcher B."/>
            <person name="Heller A."/>
            <person name="Higgins H."/>
            <person name="Honan T."/>
            <person name="Horn A."/>
            <person name="Houde N."/>
            <person name="Hughes L."/>
            <person name="Hulme W."/>
            <person name="Husby E."/>
            <person name="Iliev I."/>
            <person name="Jaffe D."/>
            <person name="Jones C."/>
            <person name="Kamal M."/>
            <person name="Kamat A."/>
            <person name="Kamvysselis M."/>
            <person name="Karlsson E."/>
            <person name="Kells C."/>
            <person name="Kieu A."/>
            <person name="Kisner P."/>
            <person name="Kodira C."/>
            <person name="Kulbokas E."/>
            <person name="Labutti K."/>
            <person name="Lama D."/>
            <person name="Landers T."/>
            <person name="Leger J."/>
            <person name="Levine S."/>
            <person name="Lewis D."/>
            <person name="Lewis T."/>
            <person name="Lindblad-toh K."/>
            <person name="Liu X."/>
            <person name="Lokyitsang T."/>
            <person name="Lokyitsang Y."/>
            <person name="Lucien O."/>
            <person name="Lui A."/>
            <person name="Ma L.J."/>
            <person name="Mabbitt R."/>
            <person name="Macdonald J."/>
            <person name="Maclean C."/>
            <person name="Major J."/>
            <person name="Manning J."/>
            <person name="Marabella R."/>
            <person name="Maru K."/>
            <person name="Matthews C."/>
            <person name="Mauceli E."/>
            <person name="Mccarthy M."/>
            <person name="Mcdonough S."/>
            <person name="Mcghee T."/>
            <person name="Meldrim J."/>
            <person name="Meneus L."/>
            <person name="Mesirov J."/>
            <person name="Mihalev A."/>
            <person name="Mihova T."/>
            <person name="Mikkelsen T."/>
            <person name="Mlenga V."/>
            <person name="Moru K."/>
            <person name="Mozes J."/>
            <person name="Mulrain L."/>
            <person name="Munson G."/>
            <person name="Naylor J."/>
            <person name="Newes C."/>
            <person name="Nguyen C."/>
            <person name="Nguyen N."/>
            <person name="Nguyen T."/>
            <person name="Nicol R."/>
            <person name="Nielsen C."/>
            <person name="Nizzari M."/>
            <person name="Norbu C."/>
            <person name="Norbu N."/>
            <person name="O'donnell P."/>
            <person name="Okoawo O."/>
            <person name="O'leary S."/>
            <person name="Omotosho B."/>
            <person name="O'neill K."/>
            <person name="Osman S."/>
            <person name="Parker S."/>
            <person name="Perrin D."/>
            <person name="Phunkhang P."/>
            <person name="Piqani B."/>
            <person name="Purcell S."/>
            <person name="Rachupka T."/>
            <person name="Ramasamy U."/>
            <person name="Rameau R."/>
            <person name="Ray V."/>
            <person name="Raymond C."/>
            <person name="Retta R."/>
            <person name="Richardson S."/>
            <person name="Rise C."/>
            <person name="Rodriguez J."/>
            <person name="Rogers J."/>
            <person name="Rogov P."/>
            <person name="Rutman M."/>
            <person name="Schupbach R."/>
            <person name="Seaman C."/>
            <person name="Settipalli S."/>
            <person name="Sharpe T."/>
            <person name="Sheridan J."/>
            <person name="Sherpa N."/>
            <person name="Shi J."/>
            <person name="Smirnov S."/>
            <person name="Smith C."/>
            <person name="Sougnez C."/>
            <person name="Spencer B."/>
            <person name="Stalker J."/>
            <person name="Stange-thomann N."/>
            <person name="Stavropoulos S."/>
            <person name="Stetson K."/>
            <person name="Stone C."/>
            <person name="Stone S."/>
            <person name="Stubbs M."/>
            <person name="Talamas J."/>
            <person name="Tchuinga P."/>
            <person name="Tenzing P."/>
            <person name="Tesfaye S."/>
            <person name="Theodore J."/>
            <person name="Thoulutsang Y."/>
            <person name="Topham K."/>
            <person name="Towey S."/>
            <person name="Tsamla T."/>
            <person name="Tsomo N."/>
            <person name="Vallee D."/>
            <person name="Vassiliev H."/>
            <person name="Venkataraman V."/>
            <person name="Vinson J."/>
            <person name="Vo A."/>
            <person name="Wade C."/>
            <person name="Wang S."/>
            <person name="Wangchuk T."/>
            <person name="Wangdi T."/>
            <person name="Whittaker C."/>
            <person name="Wilkinson J."/>
            <person name="Wu Y."/>
            <person name="Wyman D."/>
            <person name="Yadav S."/>
            <person name="Yang S."/>
            <person name="Yang X."/>
            <person name="Yeager S."/>
            <person name="Yee E."/>
            <person name="Young G."/>
            <person name="Zainoun J."/>
            <person name="Zembeck L."/>
            <person name="Zimmer A."/>
            <person name="Zody M."/>
            <person name="Lander E."/>
        </authorList>
    </citation>
    <scope>NUCLEOTIDE SEQUENCE [LARGE SCALE GENOMIC DNA]</scope>
</reference>
<organism evidence="7 8">
    <name type="scientific">Ciona savignyi</name>
    <name type="common">Pacific transparent sea squirt</name>
    <dbReference type="NCBI Taxonomy" id="51511"/>
    <lineage>
        <taxon>Eukaryota</taxon>
        <taxon>Metazoa</taxon>
        <taxon>Chordata</taxon>
        <taxon>Tunicata</taxon>
        <taxon>Ascidiacea</taxon>
        <taxon>Phlebobranchia</taxon>
        <taxon>Cionidae</taxon>
        <taxon>Ciona</taxon>
    </lineage>
</organism>
<feature type="transmembrane region" description="Helical" evidence="5">
    <location>
        <begin position="69"/>
        <end position="90"/>
    </location>
</feature>
<feature type="transmembrane region" description="Helical" evidence="5">
    <location>
        <begin position="127"/>
        <end position="154"/>
    </location>
</feature>
<evidence type="ECO:0000256" key="4">
    <source>
        <dbReference type="ARBA" id="ARBA00023136"/>
    </source>
</evidence>
<feature type="transmembrane region" description="Helical" evidence="5">
    <location>
        <begin position="32"/>
        <end position="57"/>
    </location>
</feature>
<dbReference type="Pfam" id="PF00002">
    <property type="entry name" value="7tm_2"/>
    <property type="match status" value="1"/>
</dbReference>
<sequence length="212" mass="24252">MTLLFSYLFFTFGINNKQDFTTCLSVAILLHYFWLATWCWMAVESYTMYLLLVKVICNKNSQSCIIRRGCLFSYVTPALVVTFTVLYSLYKVDVQSSNSLENNSGHNDSHHWSSYLSDDACWVKGSAFYFGFLLPISMILVYNFAVFINVVYSLSYRQAKLQSTAKQLSLRKRLSNVITMTTLLGLPWLLGLVGNLIHEETVSTIIQTIHVL</sequence>
<dbReference type="PANTHER" id="PTHR45692">
    <property type="entry name" value="G_PROTEIN_RECEP_F2_4 DOMAIN-CONTAINING PROTEIN"/>
    <property type="match status" value="1"/>
</dbReference>
<keyword evidence="2 5" id="KW-0812">Transmembrane</keyword>
<evidence type="ECO:0000259" key="6">
    <source>
        <dbReference type="PROSITE" id="PS50261"/>
    </source>
</evidence>
<dbReference type="InterPro" id="IPR000832">
    <property type="entry name" value="GPCR_2_secretin-like"/>
</dbReference>
<feature type="transmembrane region" description="Helical" evidence="5">
    <location>
        <begin position="174"/>
        <end position="197"/>
    </location>
</feature>
<comment type="subcellular location">
    <subcellularLocation>
        <location evidence="1">Membrane</location>
        <topology evidence="1">Multi-pass membrane protein</topology>
    </subcellularLocation>
</comment>
<evidence type="ECO:0000256" key="5">
    <source>
        <dbReference type="SAM" id="Phobius"/>
    </source>
</evidence>